<organism evidence="1 2">
    <name type="scientific">Epicoccum nigrum</name>
    <name type="common">Soil fungus</name>
    <name type="synonym">Epicoccum purpurascens</name>
    <dbReference type="NCBI Taxonomy" id="105696"/>
    <lineage>
        <taxon>Eukaryota</taxon>
        <taxon>Fungi</taxon>
        <taxon>Dikarya</taxon>
        <taxon>Ascomycota</taxon>
        <taxon>Pezizomycotina</taxon>
        <taxon>Dothideomycetes</taxon>
        <taxon>Pleosporomycetidae</taxon>
        <taxon>Pleosporales</taxon>
        <taxon>Pleosporineae</taxon>
        <taxon>Didymellaceae</taxon>
        <taxon>Epicoccum</taxon>
    </lineage>
</organism>
<gene>
    <name evidence="1" type="ORF">B5807_07511</name>
</gene>
<protein>
    <submittedName>
        <fullName evidence="1">Uncharacterized protein</fullName>
    </submittedName>
</protein>
<keyword evidence="2" id="KW-1185">Reference proteome</keyword>
<dbReference type="EMBL" id="KZ107848">
    <property type="protein sequence ID" value="OSS47519.1"/>
    <property type="molecule type" value="Genomic_DNA"/>
</dbReference>
<dbReference type="SUPFAM" id="SSF54495">
    <property type="entry name" value="UBC-like"/>
    <property type="match status" value="1"/>
</dbReference>
<evidence type="ECO:0000313" key="2">
    <source>
        <dbReference type="Proteomes" id="UP000193240"/>
    </source>
</evidence>
<dbReference type="Proteomes" id="UP000193240">
    <property type="component" value="Unassembled WGS sequence"/>
</dbReference>
<dbReference type="AlphaFoldDB" id="A0A1Y2LVD5"/>
<proteinExistence type="predicted"/>
<evidence type="ECO:0000313" key="1">
    <source>
        <dbReference type="EMBL" id="OSS47519.1"/>
    </source>
</evidence>
<dbReference type="OMA" id="GKPMNDG"/>
<reference evidence="1 2" key="1">
    <citation type="journal article" date="2017" name="Genome Announc.">
        <title>Genome sequence of the saprophytic ascomycete Epicoccum nigrum ICMP 19927 strain isolated from New Zealand.</title>
        <authorList>
            <person name="Fokin M."/>
            <person name="Fleetwood D."/>
            <person name="Weir B.S."/>
            <person name="Villas-Boas S.G."/>
        </authorList>
    </citation>
    <scope>NUCLEOTIDE SEQUENCE [LARGE SCALE GENOMIC DNA]</scope>
    <source>
        <strain evidence="1 2">ICMP 19927</strain>
    </source>
</reference>
<dbReference type="InParanoid" id="A0A1Y2LVD5"/>
<dbReference type="InterPro" id="IPR016135">
    <property type="entry name" value="UBQ-conjugating_enzyme/RWD"/>
</dbReference>
<dbReference type="STRING" id="105696.A0A1Y2LVD5"/>
<name>A0A1Y2LVD5_EPING</name>
<accession>A0A1Y2LVD5</accession>
<sequence>MLPNDGAMAHLALVGTVGTVGVAESYPEDAPVVKPYTPTRRYNVDVFRDVLDSDVQRSSMCFDILRSQAHGGSWKPEYTLSCLFASRMSAIVSLNVTQSCGTGMPEYVTMEQLASIKLSASKALAQHAHHLPRIPSIPIVKATPVPAIPLFAPQTFYAGVPSLLTSPPIFLQTDSDAVHTFAVDLSALDPDTVFSLVGKKTQWLHHGKPMNDGDIRLILGMSRGCRSFVHMITKDKSVRKPGVEELPVEIKVLDVEGTGYLHETGGEDEGSDSGFEIVRDEEAVMEHEEVVRDDGLIGGFAGLQLK</sequence>